<protein>
    <submittedName>
        <fullName evidence="1">Uncharacterized protein</fullName>
    </submittedName>
</protein>
<proteinExistence type="predicted"/>
<sequence length="162" mass="19264">MNDVEINFETTATLKRDELILYEFIRQVLRECSGRLGQYRIKRDQVLSQYSASLMDTILHSSPQKAANLVRLTNADLNGLLREVMTINQAFYLMPEQVLINLTEQRQLERRNKIWFLRMFSSSLGWLSRAHMRHTKLIYPTFFDCLSKVKKQTYQESERNLR</sequence>
<name>A0A975HLA4_9GAMM</name>
<evidence type="ECO:0000313" key="1">
    <source>
        <dbReference type="EMBL" id="QTH71742.1"/>
    </source>
</evidence>
<gene>
    <name evidence="1" type="ORF">J5O05_01925</name>
</gene>
<dbReference type="KEGG" id="pxi:J5O05_01925"/>
<dbReference type="AlphaFoldDB" id="A0A975HLA4"/>
<organism evidence="1 2">
    <name type="scientific">Pseudoalteromonas xiamenensis</name>
    <dbReference type="NCBI Taxonomy" id="882626"/>
    <lineage>
        <taxon>Bacteria</taxon>
        <taxon>Pseudomonadati</taxon>
        <taxon>Pseudomonadota</taxon>
        <taxon>Gammaproteobacteria</taxon>
        <taxon>Alteromonadales</taxon>
        <taxon>Pseudoalteromonadaceae</taxon>
        <taxon>Pseudoalteromonas</taxon>
    </lineage>
</organism>
<evidence type="ECO:0000313" key="2">
    <source>
        <dbReference type="Proteomes" id="UP000664904"/>
    </source>
</evidence>
<reference evidence="1" key="1">
    <citation type="submission" date="2021-03" db="EMBL/GenBank/DDBJ databases">
        <title>Complete Genome of Pseudoalteromonas xiamenensis STKMTI.2, a new potential marine bacterium producing anti-Vibrio compounds.</title>
        <authorList>
            <person name="Handayani D.P."/>
            <person name="Isnansetyo A."/>
            <person name="Istiqomah I."/>
            <person name="Jumina J."/>
        </authorList>
    </citation>
    <scope>NUCLEOTIDE SEQUENCE</scope>
    <source>
        <strain evidence="1">STKMTI.2</strain>
    </source>
</reference>
<dbReference type="EMBL" id="CP072133">
    <property type="protein sequence ID" value="QTH71742.1"/>
    <property type="molecule type" value="Genomic_DNA"/>
</dbReference>
<keyword evidence="2" id="KW-1185">Reference proteome</keyword>
<dbReference type="RefSeq" id="WP_208843366.1">
    <property type="nucleotide sequence ID" value="NZ_CP072133.1"/>
</dbReference>
<dbReference type="Proteomes" id="UP000664904">
    <property type="component" value="Chromosome"/>
</dbReference>
<accession>A0A975HLA4</accession>